<dbReference type="EMBL" id="ASHR01000004">
    <property type="protein sequence ID" value="ERG65402.1"/>
    <property type="molecule type" value="Genomic_DNA"/>
</dbReference>
<feature type="transmembrane region" description="Helical" evidence="1">
    <location>
        <begin position="48"/>
        <end position="68"/>
    </location>
</feature>
<proteinExistence type="predicted"/>
<feature type="transmembrane region" description="Helical" evidence="1">
    <location>
        <begin position="254"/>
        <end position="274"/>
    </location>
</feature>
<comment type="caution">
    <text evidence="2">The sequence shown here is derived from an EMBL/GenBank/DDBJ whole genome shotgun (WGS) entry which is preliminary data.</text>
</comment>
<feature type="transmembrane region" description="Helical" evidence="1">
    <location>
        <begin position="160"/>
        <end position="182"/>
    </location>
</feature>
<feature type="transmembrane region" description="Helical" evidence="1">
    <location>
        <begin position="134"/>
        <end position="154"/>
    </location>
</feature>
<evidence type="ECO:0000313" key="2">
    <source>
        <dbReference type="EMBL" id="ERG65402.1"/>
    </source>
</evidence>
<protein>
    <submittedName>
        <fullName evidence="2">Uncharacterized protein</fullName>
    </submittedName>
</protein>
<feature type="transmembrane region" description="Helical" evidence="1">
    <location>
        <begin position="104"/>
        <end position="122"/>
    </location>
</feature>
<keyword evidence="1" id="KW-0812">Transmembrane</keyword>
<dbReference type="AlphaFoldDB" id="U1LTD6"/>
<organism evidence="2 3">
    <name type="scientific">Agrococcus pavilionensis RW1</name>
    <dbReference type="NCBI Taxonomy" id="1330458"/>
    <lineage>
        <taxon>Bacteria</taxon>
        <taxon>Bacillati</taxon>
        <taxon>Actinomycetota</taxon>
        <taxon>Actinomycetes</taxon>
        <taxon>Micrococcales</taxon>
        <taxon>Microbacteriaceae</taxon>
        <taxon>Agrococcus</taxon>
    </lineage>
</organism>
<gene>
    <name evidence="2" type="ORF">L332_13255</name>
</gene>
<keyword evidence="1" id="KW-0472">Membrane</keyword>
<feature type="transmembrane region" description="Helical" evidence="1">
    <location>
        <begin position="203"/>
        <end position="223"/>
    </location>
</feature>
<reference evidence="2 3" key="1">
    <citation type="journal article" date="2013" name="Genome Announc.">
        <title>First draft genome sequence from a member of the genus agrococcus, isolated from modern microbialites.</title>
        <authorList>
            <person name="White R.A.III."/>
            <person name="Grassa C.J."/>
            <person name="Suttle C.A."/>
        </authorList>
    </citation>
    <scope>NUCLEOTIDE SEQUENCE [LARGE SCALE GENOMIC DNA]</scope>
    <source>
        <strain evidence="2 3">RW1</strain>
    </source>
</reference>
<keyword evidence="1" id="KW-1133">Transmembrane helix</keyword>
<evidence type="ECO:0000313" key="3">
    <source>
        <dbReference type="Proteomes" id="UP000016462"/>
    </source>
</evidence>
<accession>U1LTD6</accession>
<feature type="transmembrane region" description="Helical" evidence="1">
    <location>
        <begin position="295"/>
        <end position="318"/>
    </location>
</feature>
<name>U1LTD6_9MICO</name>
<evidence type="ECO:0000256" key="1">
    <source>
        <dbReference type="SAM" id="Phobius"/>
    </source>
</evidence>
<keyword evidence="3" id="KW-1185">Reference proteome</keyword>
<feature type="transmembrane region" description="Helical" evidence="1">
    <location>
        <begin position="80"/>
        <end position="98"/>
    </location>
</feature>
<sequence>MRGAPPLRHDAEVSSRTIERADRQSTWSRAEVWHSWPLAWADRTSRSLLLVALAVAGLLSCYGLTLLLHRPPDLAPSLTLRGIGALLLVLAAIVAPASRSYRFGAFYCIVLFACTQAAVLLLQSTPLIGASTYGALDAINFVSFGTLVVAWMLVRMRHPLTILVVVTGYAMAGAAFFARALPAVRARLFDNPWQEEGTAIDELIGRSAALLLVLSLVLLAWWLDGWMRALLPVANVAEPHGSGRAHRTGERPRVRVAVVAMLCCLDLLALAVAISAKQPTSRGRLSEADDWWCSVVIAVSTARTAMVVIAIAAAVIWLSDPVQRAV</sequence>
<dbReference type="Proteomes" id="UP000016462">
    <property type="component" value="Unassembled WGS sequence"/>
</dbReference>